<comment type="caution">
    <text evidence="2">The sequence shown here is derived from an EMBL/GenBank/DDBJ whole genome shotgun (WGS) entry which is preliminary data.</text>
</comment>
<dbReference type="Gene3D" id="3.40.250.10">
    <property type="entry name" value="Rhodanese-like domain"/>
    <property type="match status" value="1"/>
</dbReference>
<name>A0ABS5B1P1_9STRE</name>
<dbReference type="SUPFAM" id="SSF52821">
    <property type="entry name" value="Rhodanese/Cell cycle control phosphatase"/>
    <property type="match status" value="1"/>
</dbReference>
<dbReference type="PANTHER" id="PTHR43031:SF18">
    <property type="entry name" value="RHODANESE-RELATED SULFURTRANSFERASES"/>
    <property type="match status" value="1"/>
</dbReference>
<reference evidence="2 3" key="1">
    <citation type="submission" date="2018-02" db="EMBL/GenBank/DDBJ databases">
        <title>Draft genome sequence of Streptococcus oricebi CCUG 70868T type strain.</title>
        <authorList>
            <person name="Mendez V."/>
            <person name="Salva-Serra F."/>
            <person name="Jaen-Luchoro D."/>
            <person name="Gonzales-Siles L."/>
            <person name="Karlsson R."/>
            <person name="Engstrom-Jakobsson H."/>
            <person name="Busquets A."/>
            <person name="Gomila M."/>
            <person name="Pineiro-Iglesias B."/>
            <person name="Bennasar-Figueras A."/>
            <person name="Seeger M."/>
            <person name="Moore E."/>
        </authorList>
    </citation>
    <scope>NUCLEOTIDE SEQUENCE [LARGE SCALE GENOMIC DNA]</scope>
    <source>
        <strain evidence="2 3">CCUG 70868</strain>
    </source>
</reference>
<evidence type="ECO:0000259" key="1">
    <source>
        <dbReference type="PROSITE" id="PS50206"/>
    </source>
</evidence>
<sequence>MSLLVSAGIVIGVAAAWMGFNYWRLRRAAKLVDNEEFAVLIRQGQLVDLREPSEFRRKHILGARNIPANQLKESLQALRKDKPVLLYENSRGQAVMNAAIALKKAGFTQLYILSFGLDSWDGKVKIR</sequence>
<dbReference type="RefSeq" id="WP_209626881.1">
    <property type="nucleotide sequence ID" value="NZ_PRDG01000001.1"/>
</dbReference>
<protein>
    <submittedName>
        <fullName evidence="2">Rhodanese-like domain-containing protein</fullName>
    </submittedName>
</protein>
<dbReference type="InterPro" id="IPR050229">
    <property type="entry name" value="GlpE_sulfurtransferase"/>
</dbReference>
<feature type="domain" description="Rhodanese" evidence="1">
    <location>
        <begin position="40"/>
        <end position="125"/>
    </location>
</feature>
<keyword evidence="3" id="KW-1185">Reference proteome</keyword>
<dbReference type="Pfam" id="PF00581">
    <property type="entry name" value="Rhodanese"/>
    <property type="match status" value="1"/>
</dbReference>
<evidence type="ECO:0000313" key="3">
    <source>
        <dbReference type="Proteomes" id="UP001519296"/>
    </source>
</evidence>
<gene>
    <name evidence="2" type="ORF">C4K46_02155</name>
</gene>
<dbReference type="Proteomes" id="UP001519296">
    <property type="component" value="Unassembled WGS sequence"/>
</dbReference>
<proteinExistence type="predicted"/>
<dbReference type="InterPro" id="IPR036873">
    <property type="entry name" value="Rhodanese-like_dom_sf"/>
</dbReference>
<dbReference type="CDD" id="cd00158">
    <property type="entry name" value="RHOD"/>
    <property type="match status" value="1"/>
</dbReference>
<dbReference type="EMBL" id="PRDG01000001">
    <property type="protein sequence ID" value="MBP2622738.1"/>
    <property type="molecule type" value="Genomic_DNA"/>
</dbReference>
<organism evidence="2 3">
    <name type="scientific">Streptococcus oricebi</name>
    <dbReference type="NCBI Taxonomy" id="1547447"/>
    <lineage>
        <taxon>Bacteria</taxon>
        <taxon>Bacillati</taxon>
        <taxon>Bacillota</taxon>
        <taxon>Bacilli</taxon>
        <taxon>Lactobacillales</taxon>
        <taxon>Streptococcaceae</taxon>
        <taxon>Streptococcus</taxon>
    </lineage>
</organism>
<dbReference type="InterPro" id="IPR001763">
    <property type="entry name" value="Rhodanese-like_dom"/>
</dbReference>
<evidence type="ECO:0000313" key="2">
    <source>
        <dbReference type="EMBL" id="MBP2622738.1"/>
    </source>
</evidence>
<accession>A0ABS5B1P1</accession>
<dbReference type="PROSITE" id="PS50206">
    <property type="entry name" value="RHODANESE_3"/>
    <property type="match status" value="1"/>
</dbReference>
<dbReference type="PANTHER" id="PTHR43031">
    <property type="entry name" value="FAD-DEPENDENT OXIDOREDUCTASE"/>
    <property type="match status" value="1"/>
</dbReference>
<dbReference type="SMART" id="SM00450">
    <property type="entry name" value="RHOD"/>
    <property type="match status" value="1"/>
</dbReference>